<evidence type="ECO:0000256" key="1">
    <source>
        <dbReference type="SAM" id="Phobius"/>
    </source>
</evidence>
<reference evidence="2" key="1">
    <citation type="submission" date="2014-03" db="EMBL/GenBank/DDBJ databases">
        <title>The sialotranscriptome of Amblyomma triste, Amblyomma parvum and Amblyomma cajennense ticks, uncovered by 454-based RNA-seq.</title>
        <authorList>
            <person name="Garcia G.R."/>
            <person name="Gardinassi L.G."/>
            <person name="Ribeiro J.M."/>
            <person name="Anatriello E."/>
            <person name="Ferreira B.R."/>
            <person name="Moreira H.N."/>
            <person name="Mafra C."/>
            <person name="Olegario M.M."/>
            <person name="Szabo P.J."/>
            <person name="Miranda-Santos I.K."/>
            <person name="Maruyama S.R."/>
        </authorList>
    </citation>
    <scope>NUCLEOTIDE SEQUENCE</scope>
    <source>
        <strain evidence="2">Uberlandia</strain>
        <tissue evidence="2">Salivary glands</tissue>
    </source>
</reference>
<dbReference type="AlphaFoldDB" id="A0A023FB87"/>
<keyword evidence="1" id="KW-0472">Membrane</keyword>
<proteinExistence type="evidence at transcript level"/>
<feature type="transmembrane region" description="Helical" evidence="1">
    <location>
        <begin position="6"/>
        <end position="23"/>
    </location>
</feature>
<name>A0A023FB87_AMBCJ</name>
<dbReference type="EMBL" id="GBBK01005735">
    <property type="protein sequence ID" value="JAC18747.1"/>
    <property type="molecule type" value="mRNA"/>
</dbReference>
<organism evidence="2">
    <name type="scientific">Amblyomma cajennense</name>
    <name type="common">Cayenne tick</name>
    <name type="synonym">Acarus cajennensis</name>
    <dbReference type="NCBI Taxonomy" id="34607"/>
    <lineage>
        <taxon>Eukaryota</taxon>
        <taxon>Metazoa</taxon>
        <taxon>Ecdysozoa</taxon>
        <taxon>Arthropoda</taxon>
        <taxon>Chelicerata</taxon>
        <taxon>Arachnida</taxon>
        <taxon>Acari</taxon>
        <taxon>Parasitiformes</taxon>
        <taxon>Ixodida</taxon>
        <taxon>Ixodoidea</taxon>
        <taxon>Ixodidae</taxon>
        <taxon>Amblyomminae</taxon>
        <taxon>Amblyomma</taxon>
    </lineage>
</organism>
<protein>
    <submittedName>
        <fullName evidence="2">Putative secreted protein</fullName>
    </submittedName>
</protein>
<accession>A0A023FB87</accession>
<keyword evidence="1" id="KW-0812">Transmembrane</keyword>
<evidence type="ECO:0000313" key="2">
    <source>
        <dbReference type="EMBL" id="JAC18747.1"/>
    </source>
</evidence>
<sequence>MYFYYSLFLTTACTMNAFVLHLCRYMHMVQIKQHHTHKKKKCPARTVFVTKVLSQYKRNRQLIFPRTHFCLVQ</sequence>
<keyword evidence="1" id="KW-1133">Transmembrane helix</keyword>